<dbReference type="Gramene" id="OGLUM12G09510.1">
    <property type="protein sequence ID" value="OGLUM12G09510.1"/>
    <property type="gene ID" value="OGLUM12G09510"/>
</dbReference>
<name>A0A0E0BR72_9ORYZ</name>
<accession>A0A0E0BR72</accession>
<organism evidence="2">
    <name type="scientific">Oryza glumipatula</name>
    <dbReference type="NCBI Taxonomy" id="40148"/>
    <lineage>
        <taxon>Eukaryota</taxon>
        <taxon>Viridiplantae</taxon>
        <taxon>Streptophyta</taxon>
        <taxon>Embryophyta</taxon>
        <taxon>Tracheophyta</taxon>
        <taxon>Spermatophyta</taxon>
        <taxon>Magnoliopsida</taxon>
        <taxon>Liliopsida</taxon>
        <taxon>Poales</taxon>
        <taxon>Poaceae</taxon>
        <taxon>BOP clade</taxon>
        <taxon>Oryzoideae</taxon>
        <taxon>Oryzeae</taxon>
        <taxon>Oryzinae</taxon>
        <taxon>Oryza</taxon>
    </lineage>
</organism>
<sequence>MEMALPHAPRRDSGNRTSPSPAARLQRCFLSSLRSVATTLPQPPSAQQQQHSPVLLSATTVAFLHALRGLH</sequence>
<dbReference type="HOGENOM" id="CLU_191774_0_0_1"/>
<reference evidence="2" key="2">
    <citation type="submission" date="2018-05" db="EMBL/GenBank/DDBJ databases">
        <title>OgluRS3 (Oryza glumaepatula Reference Sequence Version 3).</title>
        <authorList>
            <person name="Zhang J."/>
            <person name="Kudrna D."/>
            <person name="Lee S."/>
            <person name="Talag J."/>
            <person name="Welchert J."/>
            <person name="Wing R.A."/>
        </authorList>
    </citation>
    <scope>NUCLEOTIDE SEQUENCE [LARGE SCALE GENOMIC DNA]</scope>
</reference>
<dbReference type="EnsemblPlants" id="OGLUM12G09510.1">
    <property type="protein sequence ID" value="OGLUM12G09510.1"/>
    <property type="gene ID" value="OGLUM12G09510"/>
</dbReference>
<keyword evidence="3" id="KW-1185">Reference proteome</keyword>
<evidence type="ECO:0000313" key="3">
    <source>
        <dbReference type="Proteomes" id="UP000026961"/>
    </source>
</evidence>
<reference evidence="2" key="1">
    <citation type="submission" date="2015-04" db="UniProtKB">
        <authorList>
            <consortium name="EnsemblPlants"/>
        </authorList>
    </citation>
    <scope>IDENTIFICATION</scope>
</reference>
<proteinExistence type="predicted"/>
<dbReference type="Proteomes" id="UP000026961">
    <property type="component" value="Chromosome 12"/>
</dbReference>
<feature type="region of interest" description="Disordered" evidence="1">
    <location>
        <begin position="1"/>
        <end position="23"/>
    </location>
</feature>
<evidence type="ECO:0000313" key="2">
    <source>
        <dbReference type="EnsemblPlants" id="OGLUM12G09510.1"/>
    </source>
</evidence>
<protein>
    <submittedName>
        <fullName evidence="2">Uncharacterized protein</fullName>
    </submittedName>
</protein>
<dbReference type="AlphaFoldDB" id="A0A0E0BR72"/>
<evidence type="ECO:0000256" key="1">
    <source>
        <dbReference type="SAM" id="MobiDB-lite"/>
    </source>
</evidence>